<reference evidence="7 8" key="1">
    <citation type="submission" date="2024-01" db="EMBL/GenBank/DDBJ databases">
        <title>Complete genome of Cladobotryum mycophilum ATHUM6906.</title>
        <authorList>
            <person name="Christinaki A.C."/>
            <person name="Myridakis A.I."/>
            <person name="Kouvelis V.N."/>
        </authorList>
    </citation>
    <scope>NUCLEOTIDE SEQUENCE [LARGE SCALE GENOMIC DNA]</scope>
    <source>
        <strain evidence="7 8">ATHUM6906</strain>
    </source>
</reference>
<evidence type="ECO:0000256" key="2">
    <source>
        <dbReference type="ARBA" id="ARBA00023015"/>
    </source>
</evidence>
<keyword evidence="5" id="KW-0539">Nucleus</keyword>
<evidence type="ECO:0000256" key="5">
    <source>
        <dbReference type="ARBA" id="ARBA00023242"/>
    </source>
</evidence>
<feature type="region of interest" description="Disordered" evidence="6">
    <location>
        <begin position="1"/>
        <end position="37"/>
    </location>
</feature>
<name>A0ABR0SGP4_9HYPO</name>
<dbReference type="CDD" id="cd00067">
    <property type="entry name" value="GAL4"/>
    <property type="match status" value="1"/>
</dbReference>
<comment type="subcellular location">
    <subcellularLocation>
        <location evidence="1">Nucleus</location>
    </subcellularLocation>
</comment>
<proteinExistence type="predicted"/>
<evidence type="ECO:0000313" key="8">
    <source>
        <dbReference type="Proteomes" id="UP001338125"/>
    </source>
</evidence>
<evidence type="ECO:0000313" key="7">
    <source>
        <dbReference type="EMBL" id="KAK5991328.1"/>
    </source>
</evidence>
<keyword evidence="4" id="KW-0804">Transcription</keyword>
<evidence type="ECO:0000256" key="4">
    <source>
        <dbReference type="ARBA" id="ARBA00023163"/>
    </source>
</evidence>
<keyword evidence="3" id="KW-0238">DNA-binding</keyword>
<dbReference type="CDD" id="cd12148">
    <property type="entry name" value="fungal_TF_MHR"/>
    <property type="match status" value="1"/>
</dbReference>
<gene>
    <name evidence="7" type="ORF">PT974_09609</name>
</gene>
<protein>
    <submittedName>
        <fullName evidence="7">Transcription factor himD-like protein</fullName>
    </submittedName>
</protein>
<dbReference type="SUPFAM" id="SSF57701">
    <property type="entry name" value="Zn2/Cys6 DNA-binding domain"/>
    <property type="match status" value="1"/>
</dbReference>
<evidence type="ECO:0000256" key="1">
    <source>
        <dbReference type="ARBA" id="ARBA00004123"/>
    </source>
</evidence>
<keyword evidence="8" id="KW-1185">Reference proteome</keyword>
<dbReference type="Proteomes" id="UP001338125">
    <property type="component" value="Unassembled WGS sequence"/>
</dbReference>
<organism evidence="7 8">
    <name type="scientific">Cladobotryum mycophilum</name>
    <dbReference type="NCBI Taxonomy" id="491253"/>
    <lineage>
        <taxon>Eukaryota</taxon>
        <taxon>Fungi</taxon>
        <taxon>Dikarya</taxon>
        <taxon>Ascomycota</taxon>
        <taxon>Pezizomycotina</taxon>
        <taxon>Sordariomycetes</taxon>
        <taxon>Hypocreomycetidae</taxon>
        <taxon>Hypocreales</taxon>
        <taxon>Hypocreaceae</taxon>
        <taxon>Cladobotryum</taxon>
    </lineage>
</organism>
<accession>A0ABR0SGP4</accession>
<comment type="caution">
    <text evidence="7">The sequence shown here is derived from an EMBL/GenBank/DDBJ whole genome shotgun (WGS) entry which is preliminary data.</text>
</comment>
<dbReference type="PANTHER" id="PTHR31845">
    <property type="entry name" value="FINGER DOMAIN PROTEIN, PUTATIVE-RELATED"/>
    <property type="match status" value="1"/>
</dbReference>
<dbReference type="PANTHER" id="PTHR31845:SF10">
    <property type="entry name" value="ZN(II)2CYS6 TRANSCRIPTION FACTOR (EUROFUNG)"/>
    <property type="match status" value="1"/>
</dbReference>
<evidence type="ECO:0000256" key="3">
    <source>
        <dbReference type="ARBA" id="ARBA00023125"/>
    </source>
</evidence>
<evidence type="ECO:0000256" key="6">
    <source>
        <dbReference type="SAM" id="MobiDB-lite"/>
    </source>
</evidence>
<sequence>MSDSVGSPDTSERSMDQSRNPLRSQPPDAGHQPEQREIPKTRACANCARLKMKCRWPVTGASIPQDTSCIRCARMKISCRVPEPSQRKKRGKSTRVAQLERKIDDIVSMLAATQQVQVTGTPPLTPESQDVSVSSTAHDQIQRLHRVQHVQTMIARPSEPSFPLSIPGDPSTTFQLIPGFCFTREEVLSYFDIYRKEFMPNYPFVIIPEDIEPSTFHSEARCLFWIILVAVAPQSTAVQQGVTTWFRQYIADRMLVRQEKDLVLLQAILVHLAWGDFHFYVRTEATNLIQLALALVLDLRLDRSPESCQVAPKSLLSEAWATINGTAKPQPHTSDEKRAVLGVYHTTSLVAALFKRGLQMPWSNHLAQCCDSLTGAQQYESDLFLVALVKIQRVAERAYCMMPGLDTMETASTIYRNYLDMVISNVRRELEDLTNSLDDSIKRKKVFWAYYHVLLMRLSEPAISMQPPSLTDPGVLPVEPFQRFETVWNCLLAAVDFFNVLLSIPANELPGLPASVTGLMAFSIVTTSRLLLQEPSVDWQPVVARKRLDFADAMKRLSDRFEDADGWAKEAGRRRRLLDGGGTLFCRFSFKLRWIRQWYLSKISQEPSTLPETERPPSVEPPQDGDLMWQDYYNFDDGFWADFMTMYDPALTALPTDTAQI</sequence>
<keyword evidence="2" id="KW-0805">Transcription regulation</keyword>
<dbReference type="InterPro" id="IPR051089">
    <property type="entry name" value="prtT"/>
</dbReference>
<dbReference type="InterPro" id="IPR001138">
    <property type="entry name" value="Zn2Cys6_DnaBD"/>
</dbReference>
<dbReference type="InterPro" id="IPR036864">
    <property type="entry name" value="Zn2-C6_fun-type_DNA-bd_sf"/>
</dbReference>
<dbReference type="EMBL" id="JAVFKD010000014">
    <property type="protein sequence ID" value="KAK5991328.1"/>
    <property type="molecule type" value="Genomic_DNA"/>
</dbReference>
<dbReference type="Gene3D" id="4.10.240.10">
    <property type="entry name" value="Zn(2)-C6 fungal-type DNA-binding domain"/>
    <property type="match status" value="1"/>
</dbReference>